<reference evidence="2 3" key="1">
    <citation type="submission" date="2024-10" db="EMBL/GenBank/DDBJ databases">
        <title>The Natural Products Discovery Center: Release of the First 8490 Sequenced Strains for Exploring Actinobacteria Biosynthetic Diversity.</title>
        <authorList>
            <person name="Kalkreuter E."/>
            <person name="Kautsar S.A."/>
            <person name="Yang D."/>
            <person name="Bader C.D."/>
            <person name="Teijaro C.N."/>
            <person name="Fluegel L."/>
            <person name="Davis C.M."/>
            <person name="Simpson J.R."/>
            <person name="Lauterbach L."/>
            <person name="Steele A.D."/>
            <person name="Gui C."/>
            <person name="Meng S."/>
            <person name="Li G."/>
            <person name="Viehrig K."/>
            <person name="Ye F."/>
            <person name="Su P."/>
            <person name="Kiefer A.F."/>
            <person name="Nichols A."/>
            <person name="Cepeda A.J."/>
            <person name="Yan W."/>
            <person name="Fan B."/>
            <person name="Jiang Y."/>
            <person name="Adhikari A."/>
            <person name="Zheng C.-J."/>
            <person name="Schuster L."/>
            <person name="Cowan T.M."/>
            <person name="Smanski M.J."/>
            <person name="Chevrette M.G."/>
            <person name="De Carvalho L.P.S."/>
            <person name="Shen B."/>
        </authorList>
    </citation>
    <scope>NUCLEOTIDE SEQUENCE [LARGE SCALE GENOMIC DNA]</scope>
    <source>
        <strain evidence="2 3">NPDC004550</strain>
    </source>
</reference>
<dbReference type="RefSeq" id="WP_387250330.1">
    <property type="nucleotide sequence ID" value="NZ_JBIALX010000003.1"/>
</dbReference>
<keyword evidence="3" id="KW-1185">Reference proteome</keyword>
<feature type="region of interest" description="Disordered" evidence="1">
    <location>
        <begin position="383"/>
        <end position="411"/>
    </location>
</feature>
<proteinExistence type="predicted"/>
<evidence type="ECO:0000313" key="3">
    <source>
        <dbReference type="Proteomes" id="UP001601521"/>
    </source>
</evidence>
<comment type="caution">
    <text evidence="2">The sequence shown here is derived from an EMBL/GenBank/DDBJ whole genome shotgun (WGS) entry which is preliminary data.</text>
</comment>
<evidence type="ECO:0000256" key="1">
    <source>
        <dbReference type="SAM" id="MobiDB-lite"/>
    </source>
</evidence>
<organism evidence="2 3">
    <name type="scientific">Nocardia africana</name>
    <dbReference type="NCBI Taxonomy" id="134964"/>
    <lineage>
        <taxon>Bacteria</taxon>
        <taxon>Bacillati</taxon>
        <taxon>Actinomycetota</taxon>
        <taxon>Actinomycetes</taxon>
        <taxon>Mycobacteriales</taxon>
        <taxon>Nocardiaceae</taxon>
        <taxon>Nocardia</taxon>
    </lineage>
</organism>
<sequence>MRDPATTADARASAPLGRGTAYPAAGFGEVVGGWAIDGVDGRAGFVAIGGFVAGGSFVADAGVIVALVVVGLVDVVVGDAGVVATSDDVDVVDLAALVVVARVDTVVVSVVVPAAAEVVSTGAAGVVPAGVVGVEVGRGVVGTVVVGTVVVTGLGSAVTVTVDVSTGVGGVVDIGGGTTGPGSGTLGMIWIERLAVAEKLAPADAAVEVDGGASVVVAVIDSGAAAVVDSVVAAGPAPGSVGSTAGGAAPESAAVSVLSDPSPGTEISLAASGVVLWFTAPISLETAPQPVCTAARPEYACASFTPIGGLESARTTSVIPIAVLTNAVTTPAREIRRWYRSPHHRIRCRDSRSISATRFSLSSTVPIPTTTFFVRMCRPPETGDHTAFPHRKHARDRTSNSGSAARPAYRAPAFRLRRRDPRRAAVAGEFSAVHPRG</sequence>
<gene>
    <name evidence="2" type="ORF">ACFYTH_08980</name>
</gene>
<dbReference type="Proteomes" id="UP001601521">
    <property type="component" value="Unassembled WGS sequence"/>
</dbReference>
<protein>
    <submittedName>
        <fullName evidence="2">Uncharacterized protein</fullName>
    </submittedName>
</protein>
<name>A0ABW6NEF0_9NOCA</name>
<evidence type="ECO:0000313" key="2">
    <source>
        <dbReference type="EMBL" id="MFF0453488.1"/>
    </source>
</evidence>
<dbReference type="EMBL" id="JBIALX010000003">
    <property type="protein sequence ID" value="MFF0453488.1"/>
    <property type="molecule type" value="Genomic_DNA"/>
</dbReference>
<accession>A0ABW6NEF0</accession>